<feature type="region of interest" description="Disordered" evidence="1">
    <location>
        <begin position="219"/>
        <end position="247"/>
    </location>
</feature>
<gene>
    <name evidence="2" type="primary">SEE0036</name>
</gene>
<organism evidence="2">
    <name type="scientific">Synechococcus elongatus (strain ATCC 33912 / PCC 7942 / FACHB-805)</name>
    <name type="common">Anacystis nidulans R2</name>
    <dbReference type="NCBI Taxonomy" id="1140"/>
    <lineage>
        <taxon>Bacteria</taxon>
        <taxon>Bacillati</taxon>
        <taxon>Cyanobacteriota</taxon>
        <taxon>Cyanophyceae</taxon>
        <taxon>Synechococcales</taxon>
        <taxon>Synechococcaceae</taxon>
        <taxon>Synechococcus</taxon>
    </lineage>
</organism>
<reference evidence="2" key="1">
    <citation type="submission" date="2002-06" db="EMBL/GenBank/DDBJ databases">
        <title>Synechococcus elongatus PCC7942 cosmid 7G3.</title>
        <authorList>
            <person name="Holtman C.K."/>
            <person name="Sandoval P."/>
            <person name="Chen Y."/>
            <person name="Socias T."/>
            <person name="Mohler B.J."/>
            <person name="McMurtry S."/>
            <person name="Gonzalez A."/>
            <person name="Salinas I."/>
            <person name="Golden S.S."/>
            <person name="Youderian P."/>
        </authorList>
    </citation>
    <scope>NUCLEOTIDE SEQUENCE</scope>
    <source>
        <strain evidence="2">PCC 7492</strain>
    </source>
</reference>
<protein>
    <submittedName>
        <fullName evidence="2">Uncharacterized protein SEE0036</fullName>
    </submittedName>
</protein>
<proteinExistence type="predicted"/>
<evidence type="ECO:0000256" key="1">
    <source>
        <dbReference type="SAM" id="MobiDB-lite"/>
    </source>
</evidence>
<name>Q8KPQ8_SYNE7</name>
<dbReference type="EMBL" id="AY120853">
    <property type="protein sequence ID" value="AAM82711.1"/>
    <property type="molecule type" value="Genomic_DNA"/>
</dbReference>
<accession>Q8KPQ8</accession>
<evidence type="ECO:0000313" key="2">
    <source>
        <dbReference type="EMBL" id="AAM82711.1"/>
    </source>
</evidence>
<dbReference type="AlphaFoldDB" id="Q8KPQ8"/>
<feature type="compositionally biased region" description="Pro residues" evidence="1">
    <location>
        <begin position="231"/>
        <end position="247"/>
    </location>
</feature>
<sequence>MFALSGTLDALATVPRVALDLWSFCCRLRWQVRRGHPTAVKSPLSVRTPTMRLVVRSLVSLAAIASLASGLPARAQSGSSVPAPERVTTQSNLNYDSVMRIMAEGDAAVAAQKFPVALDKYDLARKSFGALVQFHQGLAGSFSGIDVKIANDQRQRAAQAAQGRDQAGYKLALLYRRLNQPEVAIPLLVQVVQSQNPTTDLGKQAYAQLYELGFTSLPYPRSVDGTQPAPQQSPAPQTPPAQQPPAR</sequence>